<keyword evidence="2" id="KW-1185">Reference proteome</keyword>
<dbReference type="Proteomes" id="UP001234989">
    <property type="component" value="Chromosome 10"/>
</dbReference>
<evidence type="ECO:0000313" key="2">
    <source>
        <dbReference type="Proteomes" id="UP001234989"/>
    </source>
</evidence>
<proteinExistence type="predicted"/>
<evidence type="ECO:0000313" key="1">
    <source>
        <dbReference type="EMBL" id="WMV51942.1"/>
    </source>
</evidence>
<gene>
    <name evidence="1" type="ORF">MTR67_045327</name>
</gene>
<dbReference type="AlphaFoldDB" id="A0AAF0UT40"/>
<name>A0AAF0UT40_SOLVR</name>
<sequence>MMHAVMTELYKLRCDQQAKVGGRKLTSQKAGTYRRCVSLAPFEDLAMEGHCRGHWKSQKWPHLEMEGEEGRRYLHDTKEKHDEHEEAVNIVILESEGKVVDVFRQEIFNYSLCNGLMLLGPIFFRHVD</sequence>
<protein>
    <submittedName>
        <fullName evidence="1">Uncharacterized protein</fullName>
    </submittedName>
</protein>
<reference evidence="1" key="1">
    <citation type="submission" date="2023-08" db="EMBL/GenBank/DDBJ databases">
        <title>A de novo genome assembly of Solanum verrucosum Schlechtendal, a Mexican diploid species geographically isolated from the other diploid A-genome species in potato relatives.</title>
        <authorList>
            <person name="Hosaka K."/>
        </authorList>
    </citation>
    <scope>NUCLEOTIDE SEQUENCE</scope>
    <source>
        <tissue evidence="1">Young leaves</tissue>
    </source>
</reference>
<organism evidence="1 2">
    <name type="scientific">Solanum verrucosum</name>
    <dbReference type="NCBI Taxonomy" id="315347"/>
    <lineage>
        <taxon>Eukaryota</taxon>
        <taxon>Viridiplantae</taxon>
        <taxon>Streptophyta</taxon>
        <taxon>Embryophyta</taxon>
        <taxon>Tracheophyta</taxon>
        <taxon>Spermatophyta</taxon>
        <taxon>Magnoliopsida</taxon>
        <taxon>eudicotyledons</taxon>
        <taxon>Gunneridae</taxon>
        <taxon>Pentapetalae</taxon>
        <taxon>asterids</taxon>
        <taxon>lamiids</taxon>
        <taxon>Solanales</taxon>
        <taxon>Solanaceae</taxon>
        <taxon>Solanoideae</taxon>
        <taxon>Solaneae</taxon>
        <taxon>Solanum</taxon>
    </lineage>
</organism>
<dbReference type="EMBL" id="CP133621">
    <property type="protein sequence ID" value="WMV51942.1"/>
    <property type="molecule type" value="Genomic_DNA"/>
</dbReference>
<accession>A0AAF0UT40</accession>